<evidence type="ECO:0000256" key="6">
    <source>
        <dbReference type="SAM" id="Phobius"/>
    </source>
</evidence>
<accession>A0ABT1MID2</accession>
<comment type="caution">
    <text evidence="7">The sequence shown here is derived from an EMBL/GenBank/DDBJ whole genome shotgun (WGS) entry which is preliminary data.</text>
</comment>
<feature type="transmembrane region" description="Helical" evidence="6">
    <location>
        <begin position="346"/>
        <end position="366"/>
    </location>
</feature>
<feature type="transmembrane region" description="Helical" evidence="6">
    <location>
        <begin position="312"/>
        <end position="334"/>
    </location>
</feature>
<comment type="subcellular location">
    <subcellularLocation>
        <location evidence="1">Cell membrane</location>
        <topology evidence="1">Multi-pass membrane protein</topology>
    </subcellularLocation>
</comment>
<dbReference type="RefSeq" id="WP_255026501.1">
    <property type="nucleotide sequence ID" value="NZ_JANDHW010000004.1"/>
</dbReference>
<keyword evidence="2" id="KW-1003">Cell membrane</keyword>
<keyword evidence="5 6" id="KW-0472">Membrane</keyword>
<keyword evidence="8" id="KW-1185">Reference proteome</keyword>
<reference evidence="7 8" key="1">
    <citation type="submission" date="2022-07" db="EMBL/GenBank/DDBJ databases">
        <title>Fecal culturing of patients with breast cancer.</title>
        <authorList>
            <person name="Teng N.M.Y."/>
            <person name="Kiu R."/>
            <person name="Evans R."/>
            <person name="Baker D.J."/>
            <person name="Zenner C."/>
            <person name="Robinson S.D."/>
            <person name="Hall L.J."/>
        </authorList>
    </citation>
    <scope>NUCLEOTIDE SEQUENCE [LARGE SCALE GENOMIC DNA]</scope>
    <source>
        <strain evidence="7 8">LH1063</strain>
    </source>
</reference>
<dbReference type="InterPro" id="IPR044550">
    <property type="entry name" value="WzxE"/>
</dbReference>
<dbReference type="CDD" id="cd13125">
    <property type="entry name" value="MATE_like_10"/>
    <property type="match status" value="1"/>
</dbReference>
<feature type="transmembrane region" description="Helical" evidence="6">
    <location>
        <begin position="432"/>
        <end position="451"/>
    </location>
</feature>
<sequence length="490" mass="54170">MTGEDQTFVYRRIVKATGLFGGVQFLNIVCSVIKNKVIAVWLGAEGVGIIRLFGMSVDMVTSLTGLGLRSSSVRDISKAEADGNATIISTIITVVRRWSWFAGLLGAVVLLSLAPVLSRMVFHDSSYTWGYVFLSCALLFNALFAGEQAILQGTRQLKVLAKSSVTGTFLSLIISVPLYYFFGIKGIVPSFVLSSLASLVAILFYRRRRFDKEQLTLAQTYLKGKPIAVLGIFMTVSSFITTLFQLIFNSYVTYRSGMAGEGFYQAGLTLVDKYVGLVFIAMSAEYFPRLAAASDNNASMEKSVNQQAEISLLMLIPGICLFIVLQECIIRLLYTADFLVVKDYLLFAAPGILLKAVSWAIGYVFIAKGASKLFLFSELISSVITLACNVFLYSFFNLYGLGFAFLLNFALYLAGIWYLAYRYYSLKLERGVMLYLFGGLASALFISLLLYYSPGLIGYMLTGGFTVVIFFITLKRLLKLIGNKERGKNE</sequence>
<evidence type="ECO:0000256" key="4">
    <source>
        <dbReference type="ARBA" id="ARBA00022989"/>
    </source>
</evidence>
<keyword evidence="4 6" id="KW-1133">Transmembrane helix</keyword>
<evidence type="ECO:0000313" key="7">
    <source>
        <dbReference type="EMBL" id="MCP9611621.1"/>
    </source>
</evidence>
<evidence type="ECO:0000256" key="5">
    <source>
        <dbReference type="ARBA" id="ARBA00023136"/>
    </source>
</evidence>
<feature type="transmembrane region" description="Helical" evidence="6">
    <location>
        <begin position="98"/>
        <end position="117"/>
    </location>
</feature>
<evidence type="ECO:0000256" key="2">
    <source>
        <dbReference type="ARBA" id="ARBA00022475"/>
    </source>
</evidence>
<feature type="transmembrane region" description="Helical" evidence="6">
    <location>
        <begin position="373"/>
        <end position="392"/>
    </location>
</feature>
<protein>
    <submittedName>
        <fullName evidence="7">O-antigen translocase</fullName>
    </submittedName>
</protein>
<dbReference type="PANTHER" id="PTHR30250">
    <property type="entry name" value="PST FAMILY PREDICTED COLANIC ACID TRANSPORTER"/>
    <property type="match status" value="1"/>
</dbReference>
<evidence type="ECO:0000256" key="1">
    <source>
        <dbReference type="ARBA" id="ARBA00004651"/>
    </source>
</evidence>
<gene>
    <name evidence="7" type="ORF">NMU02_05900</name>
</gene>
<dbReference type="Pfam" id="PF13440">
    <property type="entry name" value="Polysacc_synt_3"/>
    <property type="match status" value="1"/>
</dbReference>
<evidence type="ECO:0000256" key="3">
    <source>
        <dbReference type="ARBA" id="ARBA00022692"/>
    </source>
</evidence>
<feature type="transmembrane region" description="Helical" evidence="6">
    <location>
        <begin position="457"/>
        <end position="478"/>
    </location>
</feature>
<feature type="transmembrane region" description="Helical" evidence="6">
    <location>
        <begin position="187"/>
        <end position="206"/>
    </location>
</feature>
<dbReference type="PANTHER" id="PTHR30250:SF11">
    <property type="entry name" value="O-ANTIGEN TRANSPORTER-RELATED"/>
    <property type="match status" value="1"/>
</dbReference>
<name>A0ABT1MID2_9BACT</name>
<dbReference type="InterPro" id="IPR050833">
    <property type="entry name" value="Poly_Biosynth_Transport"/>
</dbReference>
<feature type="transmembrane region" description="Helical" evidence="6">
    <location>
        <begin position="159"/>
        <end position="181"/>
    </location>
</feature>
<dbReference type="Proteomes" id="UP001205603">
    <property type="component" value="Unassembled WGS sequence"/>
</dbReference>
<feature type="transmembrane region" description="Helical" evidence="6">
    <location>
        <begin position="227"/>
        <end position="248"/>
    </location>
</feature>
<evidence type="ECO:0000313" key="8">
    <source>
        <dbReference type="Proteomes" id="UP001205603"/>
    </source>
</evidence>
<keyword evidence="3 6" id="KW-0812">Transmembrane</keyword>
<feature type="transmembrane region" description="Helical" evidence="6">
    <location>
        <begin position="129"/>
        <end position="147"/>
    </location>
</feature>
<feature type="transmembrane region" description="Helical" evidence="6">
    <location>
        <begin position="398"/>
        <end position="420"/>
    </location>
</feature>
<dbReference type="EMBL" id="JANDHW010000004">
    <property type="protein sequence ID" value="MCP9611621.1"/>
    <property type="molecule type" value="Genomic_DNA"/>
</dbReference>
<organism evidence="7 8">
    <name type="scientific">Coprobacter tertius</name>
    <dbReference type="NCBI Taxonomy" id="2944915"/>
    <lineage>
        <taxon>Bacteria</taxon>
        <taxon>Pseudomonadati</taxon>
        <taxon>Bacteroidota</taxon>
        <taxon>Bacteroidia</taxon>
        <taxon>Bacteroidales</taxon>
        <taxon>Barnesiellaceae</taxon>
        <taxon>Coprobacter</taxon>
    </lineage>
</organism>
<proteinExistence type="predicted"/>